<gene>
    <name evidence="1" type="ORF">GCM10012289_10470</name>
</gene>
<protein>
    <recommendedName>
        <fullName evidence="3">DUF2867 domain-containing protein</fullName>
    </recommendedName>
</protein>
<proteinExistence type="predicted"/>
<organism evidence="1 2">
    <name type="scientific">Nonomuraea cavernae</name>
    <dbReference type="NCBI Taxonomy" id="2045107"/>
    <lineage>
        <taxon>Bacteria</taxon>
        <taxon>Bacillati</taxon>
        <taxon>Actinomycetota</taxon>
        <taxon>Actinomycetes</taxon>
        <taxon>Streptosporangiales</taxon>
        <taxon>Streptosporangiaceae</taxon>
        <taxon>Nonomuraea</taxon>
    </lineage>
</organism>
<name>A0A917YQV3_9ACTN</name>
<evidence type="ECO:0008006" key="3">
    <source>
        <dbReference type="Google" id="ProtNLM"/>
    </source>
</evidence>
<dbReference type="Proteomes" id="UP000646523">
    <property type="component" value="Unassembled WGS sequence"/>
</dbReference>
<evidence type="ECO:0000313" key="1">
    <source>
        <dbReference type="EMBL" id="GGO63430.1"/>
    </source>
</evidence>
<dbReference type="EMBL" id="BMNH01000002">
    <property type="protein sequence ID" value="GGO63430.1"/>
    <property type="molecule type" value="Genomic_DNA"/>
</dbReference>
<dbReference type="AlphaFoldDB" id="A0A917YQV3"/>
<accession>A0A917YQV3</accession>
<sequence>MRPSHAPHLDEHAIFITADRDDVWRAMLETVERIFSRPHAAGYARLVRCADRAASGPRPLAVGSAVPGFLVTAADPGIALVLEGRHRFSSYALIFRMEPAGTGRTRLRAETRAVFPGVAGGAYRLLLFGTGGHVAGVRSLLRAIAARSGTPA</sequence>
<keyword evidence="2" id="KW-1185">Reference proteome</keyword>
<dbReference type="RefSeq" id="WP_189122806.1">
    <property type="nucleotide sequence ID" value="NZ_BMNH01000002.1"/>
</dbReference>
<reference evidence="1" key="2">
    <citation type="submission" date="2020-09" db="EMBL/GenBank/DDBJ databases">
        <authorList>
            <person name="Sun Q."/>
            <person name="Zhou Y."/>
        </authorList>
    </citation>
    <scope>NUCLEOTIDE SEQUENCE</scope>
    <source>
        <strain evidence="1">CGMCC 4.7368</strain>
    </source>
</reference>
<comment type="caution">
    <text evidence="1">The sequence shown here is derived from an EMBL/GenBank/DDBJ whole genome shotgun (WGS) entry which is preliminary data.</text>
</comment>
<evidence type="ECO:0000313" key="2">
    <source>
        <dbReference type="Proteomes" id="UP000646523"/>
    </source>
</evidence>
<dbReference type="SUPFAM" id="SSF55961">
    <property type="entry name" value="Bet v1-like"/>
    <property type="match status" value="1"/>
</dbReference>
<reference evidence="1" key="1">
    <citation type="journal article" date="2014" name="Int. J. Syst. Evol. Microbiol.">
        <title>Complete genome sequence of Corynebacterium casei LMG S-19264T (=DSM 44701T), isolated from a smear-ripened cheese.</title>
        <authorList>
            <consortium name="US DOE Joint Genome Institute (JGI-PGF)"/>
            <person name="Walter F."/>
            <person name="Albersmeier A."/>
            <person name="Kalinowski J."/>
            <person name="Ruckert C."/>
        </authorList>
    </citation>
    <scope>NUCLEOTIDE SEQUENCE</scope>
    <source>
        <strain evidence="1">CGMCC 4.7368</strain>
    </source>
</reference>